<evidence type="ECO:0000256" key="12">
    <source>
        <dbReference type="ARBA" id="ARBA00022989"/>
    </source>
</evidence>
<dbReference type="FunFam" id="3.30.70.1230:FF:000002">
    <property type="entry name" value="Adenylate cyclase"/>
    <property type="match status" value="1"/>
</dbReference>
<dbReference type="GO" id="GO:0004016">
    <property type="term" value="F:adenylate cyclase activity"/>
    <property type="evidence" value="ECO:0007669"/>
    <property type="project" value="UniProtKB-EC"/>
</dbReference>
<proteinExistence type="inferred from homology"/>
<evidence type="ECO:0000256" key="10">
    <source>
        <dbReference type="ARBA" id="ARBA00022840"/>
    </source>
</evidence>
<dbReference type="Pfam" id="PF16214">
    <property type="entry name" value="AC_N"/>
    <property type="match status" value="1"/>
</dbReference>
<evidence type="ECO:0000259" key="21">
    <source>
        <dbReference type="PROSITE" id="PS50125"/>
    </source>
</evidence>
<dbReference type="PANTHER" id="PTHR45627:SF16">
    <property type="entry name" value="ADENYLATE CYCLASE"/>
    <property type="match status" value="1"/>
</dbReference>
<feature type="transmembrane region" description="Helical" evidence="20">
    <location>
        <begin position="580"/>
        <end position="602"/>
    </location>
</feature>
<comment type="similarity">
    <text evidence="18">Belongs to the adenylyl cyclase class-4/guanylyl cyclase family.</text>
</comment>
<feature type="compositionally biased region" description="Basic and acidic residues" evidence="19">
    <location>
        <begin position="3029"/>
        <end position="3090"/>
    </location>
</feature>
<feature type="region of interest" description="Disordered" evidence="19">
    <location>
        <begin position="2694"/>
        <end position="3207"/>
    </location>
</feature>
<keyword evidence="9" id="KW-0547">Nucleotide-binding</keyword>
<name>A0AAF5DFA7_STRER</name>
<evidence type="ECO:0000256" key="5">
    <source>
        <dbReference type="ARBA" id="ARBA00012201"/>
    </source>
</evidence>
<dbReference type="PANTHER" id="PTHR45627">
    <property type="entry name" value="ADENYLATE CYCLASE TYPE 1"/>
    <property type="match status" value="1"/>
</dbReference>
<keyword evidence="7" id="KW-0479">Metal-binding</keyword>
<evidence type="ECO:0000256" key="6">
    <source>
        <dbReference type="ARBA" id="ARBA00022692"/>
    </source>
</evidence>
<dbReference type="GO" id="GO:0005524">
    <property type="term" value="F:ATP binding"/>
    <property type="evidence" value="ECO:0007669"/>
    <property type="project" value="UniProtKB-KW"/>
</dbReference>
<feature type="compositionally biased region" description="Basic and acidic residues" evidence="19">
    <location>
        <begin position="2816"/>
        <end position="2827"/>
    </location>
</feature>
<evidence type="ECO:0000256" key="3">
    <source>
        <dbReference type="ARBA" id="ARBA00001946"/>
    </source>
</evidence>
<dbReference type="GO" id="GO:0007189">
    <property type="term" value="P:adenylate cyclase-activating G protein-coupled receptor signaling pathway"/>
    <property type="evidence" value="ECO:0007669"/>
    <property type="project" value="TreeGrafter"/>
</dbReference>
<feature type="compositionally biased region" description="Basic and acidic residues" evidence="19">
    <location>
        <begin position="2930"/>
        <end position="2951"/>
    </location>
</feature>
<comment type="catalytic activity">
    <reaction evidence="2">
        <text>ATP = 3',5'-cyclic AMP + diphosphate</text>
        <dbReference type="Rhea" id="RHEA:15389"/>
        <dbReference type="ChEBI" id="CHEBI:30616"/>
        <dbReference type="ChEBI" id="CHEBI:33019"/>
        <dbReference type="ChEBI" id="CHEBI:58165"/>
        <dbReference type="EC" id="4.6.1.1"/>
    </reaction>
</comment>
<comment type="catalytic activity">
    <reaction evidence="1">
        <text>GTP = 3',5'-cyclic GMP + diphosphate</text>
        <dbReference type="Rhea" id="RHEA:13665"/>
        <dbReference type="ChEBI" id="CHEBI:33019"/>
        <dbReference type="ChEBI" id="CHEBI:37565"/>
        <dbReference type="ChEBI" id="CHEBI:57746"/>
        <dbReference type="EC" id="4.6.1.2"/>
    </reaction>
</comment>
<feature type="domain" description="Guanylate cyclase" evidence="21">
    <location>
        <begin position="286"/>
        <end position="413"/>
    </location>
</feature>
<dbReference type="InterPro" id="IPR001054">
    <property type="entry name" value="A/G_cyclase"/>
</dbReference>
<feature type="region of interest" description="Disordered" evidence="19">
    <location>
        <begin position="1097"/>
        <end position="1125"/>
    </location>
</feature>
<keyword evidence="22" id="KW-1185">Reference proteome</keyword>
<dbReference type="Proteomes" id="UP000035681">
    <property type="component" value="Unplaced"/>
</dbReference>
<dbReference type="SMART" id="SM00044">
    <property type="entry name" value="CYCc"/>
    <property type="match status" value="2"/>
</dbReference>
<dbReference type="PROSITE" id="PS50082">
    <property type="entry name" value="WD_REPEATS_2"/>
    <property type="match status" value="1"/>
</dbReference>
<sequence length="3542" mass="408709">SNINGNIFLCNISTDMGFPKDSSVLEPLQSNWNRSGITDSQILDNIDEDVESESLAFQLCHHDNLYPEYFKHMNAGRMKPALTCVLILCIFGIILHSINEDWIKLTILSSITIVLFISCCLTKSNAYVISILIVITSGILLGTIPILLHSCMSLLLLFICYTLLPLQLRPSILAASVLTIITVATHCVHFSDWRSLIAEFILLLGMNIIGIFVYYPIELVQRKTFRETRRCVETRMALVKENEKQENILLSVIPKHIAWEMKRDFDVNDDTRLFHKIYIRKHENVSILFADICGFTNLASECSAQDLVRTLNELFARFDEIAHQNHCMRIKILGDCYYCVSGLPDGRPDHAICAVQMGLEMIEAIKLVRELSGVNVNMRVGIHTGKIHCGILGLKKWMFDVWSDDVTLANHMESGGLPGRIHITEATLNALNGTFNVELGHGDTRSNYLADHKVKTYFVVPDENKVVIPHQQTVAKASKKCFELTGLDKPGNQKRDISKGIDEEVENYLMQGIKAINKESWKSQYCKPGSLIFKKAKMEDKFLRYKENSVLGQISCALTIFALASGVLCTGGLFNQKVATAGATSVVIIITIVGYIILRNILNRQPKQYHLSRFYKFIFILGMFFLSTYFIFLQFFIDPVSNCHFRCIEKDNNNNTASIYGDGKCTSNDSFDHLPIEIILDCTLLIILSVCVFMSLLALEKMLITVLLCICCLIALWFVPFPDLMNSQFFLWAKVNTEMNKTSLLEKMNQYCIDGNNTDNFLKYSFTFLVLFAFVLISLQSRRSELIARYDFIWKLQAIDEKVEMEKKHQQNRKVLENILPAHVANHFLTTLPTNRSELYSEARDNACIIFATLTEFNKFYMELDANNEGVECLRLLNEIIADFDEILNRDEFSCIEKIKTISTTYMAASGLSGNLKGNRHIVAVVKYAIELLKKIEHINHHSFNNFNLRIGINVGPVVAGVIGMDKPHYDIWGNSVNVASRMDSSGIPGKIQVTEEVKQLLEKENFEFECRGEINVKGKEKNGIIKSKHKTSGFCTIDNDLCTQQKTPNTKLIDKNRDMDIDVTIETGCEKNKKYRNKELKEAKKEKNGNLLQNNVNNKALSPKKNNLTTGKVKESKSSRKKYKHKTIEISNDLIDQIKKKIEMKKFSKTNTKEQSNIFQTKFPGNENDCKSESITNEIVSYDGKDNNSRNLERKKSIRNETCMEVEVLKKQAFQKNLDKNKILFNQSSYDKKKFTQNFKKKIHRYAMYDCREEYEKYKKSYMFPNNKNNNWQIYDFYGNPWWSKFKAGPLSKLSGNQKNDEDTTDDSLVINTQAILQVKEKRLVYYEPQEEDGFSDVFGPIKDLALCNDTQYGKTKVWWISLRNVIQMNLLVSKGKKVQLKENCPKVKKLEGFNEKDPITVVRYIKGSPKKQQVTQQIIKHIPVRDKIFKKEIILLEIKYIQFSSLYNDWRSVPYLRILKIIVFILRIQLIKLIKLNILFFLKWMTNMNLLNTNYANYHSEILKIVEDNKDVKSTIVKWFTDNNIDKKCPIVTTIIVTLRQQYDMMLQYVPGDTEVKRRYDRILEIREQAIDVLDIKKGSFLIFEKQQDITDEDDRNCFVAAQKLCVKQKTQLFYKISKSNVSIEDTELASLLFLNDTNMALKKQILSEKDQAELADKNYKDLLNFSFNHNMDQSKIFTIILQKLNDTPTLSFYYITLLKNMKFSKTTLKTILNEVDRNLSVSKDISFLNTGAAFAFIAHHNLIDYKELYYMLSPYKHTDIISLNKKIEENYNKRIKVASKVKMDYSKLNYNMDVVDENSQIQKVVSTPAFITASEVIEFQNKADKKVAGEIDDWEKLSVTHRKLGYIWSLFRIHRYDLALPLLETLPSQLVINMMPNIGIIIGDIVMEKIKETFSSDFKYRTTLSSIVDLPDGSETLITIVNSLQSLIFLAGPYLGKHFFVCKRLIDILTAYIQCKEDVSSIPQQYFNLIEALVTRILIPGIAFTSSAEEYSCKLNKLLKLFPIEKRYKMYESWVKDVGVEYRSIGLSQKKVYALMKFYSNRISKDNARECFKELAPFIEDHPYEALKCMIGMIQTNDIMIPILVETLKVMTDLSLDVLGFTIYKYLNENFKIWIANDDLLSIKNVSKFVGRIVAEHGIDVTCILQFVDDKLAESNAYVLYLLGEILYSFNYKISQSSLTNEQVVAMAGGEFLQKAYEISDITKAKVDWNELCTALKNNGTFYSIYKHLSSTKLSLNELFLKTTDPEGQQNYLALKDMCQDVLNQFIHIVNDELIPNSSSIDKIPSITYLLQDSEVKNIELSWSIKRLSFWESVKRVFEKKCKNHTFTANENVDSKKHKFCKDAIIKELEKVEKNMIESNFYQYKCVPLRLYCLFWLCSVDTLIFPSTKYKEKINEMQNVRVYEDRFDDDYDRKKRKEDDAKRKSLISDLEKEQKDLKPKRRRVRKIIASLLSDVINGVDGSRNDSGCFTSEFCKEFVNCCIVPRYHLSRYESFYCSIFIRTIHDLSSVKFSTKEVLREIFHEIPIGISNYSNDECANCGLLLLKSFEISDDVYNEVKKNEYDNKKQSDNSEVSVSNENSNEKEKKSSTKSSLIFDFNNVLISEDIFTFIYNEQDILCEHILKLLNRSEMQTHVNVLTVVSEMIDIFPKFKDHCKKILDIVETRSQDPELKKTKVLPLWITIQRKLKDKKNLVDGPKKNKTEKKEKRLSKSKEDKSSKKSDKENEIKEKVNKSSESNSMLKSSSVDNSGKYLKKDSNNLRDNYKEDTVNKDNSHDSIATNESSIRSTRTSSKDSTKGKHESHSSPSKLQGSSNDKENSDNDTKNESPNNTKPNENSDKRERSLERNKTTEQSDSRSKSSDKNHVTNGDTKMLDVSQDSQKSLKQNDGVKESPNESNKHKYSKLSKENDKKESQQSSDKSNLKRSRKNHETSNDKEKSSKTKKSKDSFEKRRKLDKISDKKSKKKGEPSQILVANGAEAITPDSPENEGFGFSENSTRYKNYNNRKYLVKRVSSPDLRGQNDTSADELGRFSENKTDEDKYDSKDVSLEEKKKSDDKKHPEESKKKSDDKRFSPSKSDSNDDKKKDKSFQGNACEDLRPVSISPDNMEDNEKNKSLLNKEEERPKESSSSFKYYNNKDHERKFIANRAKITGPNSENEKNNYDSTHKRRISSYRQTDDYPSMSKKPRRDRDHSSSSRRYNDNKYRSDNRRHHGIFCLMFHIKEISSYKLQQRPAYCKYIENFSSIIASTYQLENSYDRSGSFIFFDKQLNKTKEIKTEAGIFRFDVDKFKVNSILASLTNGKLGLVNVENDRIIYSDKLSDGMLLNQCQNWENSNNIIITTDNLGTVFIVDGDKEYNIIESKVVHLLSFNKLPCEVWSCGFIKLNDGNIFGTGGDDGILKIWDKRQGLNKYVDNFETVDNSGITFISHSLYKDNEYIVGSYDEVLRIFDIRNMKEPKKSLKLNGGIWYVEEHIVDNVQQFYCSCMYGGWNLIENKDNILSLKINNNDHGEDLLYGISKVDECSVVNCTFNDYTIRLESIQ</sequence>
<feature type="repeat" description="WD" evidence="17">
    <location>
        <begin position="3388"/>
        <end position="3405"/>
    </location>
</feature>
<feature type="transmembrane region" description="Helical" evidence="20">
    <location>
        <begin position="197"/>
        <end position="217"/>
    </location>
</feature>
<dbReference type="FunFam" id="3.30.70.1230:FF:000001">
    <property type="entry name" value="Adenylate cyclase"/>
    <property type="match status" value="1"/>
</dbReference>
<keyword evidence="12 20" id="KW-1133">Transmembrane helix</keyword>
<dbReference type="PROSITE" id="PS50125">
    <property type="entry name" value="GUANYLATE_CYCLASE_2"/>
    <property type="match status" value="2"/>
</dbReference>
<feature type="transmembrane region" description="Helical" evidence="20">
    <location>
        <begin position="614"/>
        <end position="637"/>
    </location>
</feature>
<feature type="compositionally biased region" description="Polar residues" evidence="19">
    <location>
        <begin position="2878"/>
        <end position="2887"/>
    </location>
</feature>
<keyword evidence="10" id="KW-0067">ATP-binding</keyword>
<feature type="compositionally biased region" description="Basic and acidic residues" evidence="19">
    <location>
        <begin position="3111"/>
        <end position="3128"/>
    </location>
</feature>
<protein>
    <recommendedName>
        <fullName evidence="5">adenylate cyclase</fullName>
        <ecNumber evidence="5">4.6.1.1</ecNumber>
    </recommendedName>
</protein>
<evidence type="ECO:0000256" key="11">
    <source>
        <dbReference type="ARBA" id="ARBA00022842"/>
    </source>
</evidence>
<dbReference type="EC" id="4.6.1.1" evidence="5"/>
<dbReference type="GO" id="GO:0035556">
    <property type="term" value="P:intracellular signal transduction"/>
    <property type="evidence" value="ECO:0007669"/>
    <property type="project" value="InterPro"/>
</dbReference>
<dbReference type="Pfam" id="PF00211">
    <property type="entry name" value="Guanylate_cyc"/>
    <property type="match status" value="2"/>
</dbReference>
<dbReference type="Gene3D" id="3.30.70.1230">
    <property type="entry name" value="Nucleotide cyclase"/>
    <property type="match status" value="2"/>
</dbReference>
<evidence type="ECO:0000256" key="9">
    <source>
        <dbReference type="ARBA" id="ARBA00022741"/>
    </source>
</evidence>
<dbReference type="InterPro" id="IPR029787">
    <property type="entry name" value="Nucleotide_cyclase"/>
</dbReference>
<feature type="compositionally biased region" description="Polar residues" evidence="19">
    <location>
        <begin position="2995"/>
        <end position="3006"/>
    </location>
</feature>
<dbReference type="InterPro" id="IPR001680">
    <property type="entry name" value="WD40_rpt"/>
</dbReference>
<evidence type="ECO:0000256" key="1">
    <source>
        <dbReference type="ARBA" id="ARBA00001436"/>
    </source>
</evidence>
<feature type="compositionally biased region" description="Basic and acidic residues" evidence="19">
    <location>
        <begin position="2837"/>
        <end position="2866"/>
    </location>
</feature>
<comment type="cofactor">
    <cofactor evidence="3">
        <name>Mg(2+)</name>
        <dbReference type="ChEBI" id="CHEBI:18420"/>
    </cofactor>
</comment>
<evidence type="ECO:0000313" key="22">
    <source>
        <dbReference type="Proteomes" id="UP000035681"/>
    </source>
</evidence>
<dbReference type="InterPro" id="IPR015943">
    <property type="entry name" value="WD40/YVTN_repeat-like_dom_sf"/>
</dbReference>
<keyword evidence="17" id="KW-0853">WD repeat</keyword>
<feature type="domain" description="Guanylate cyclase" evidence="21">
    <location>
        <begin position="848"/>
        <end position="984"/>
    </location>
</feature>
<dbReference type="GO" id="GO:0004383">
    <property type="term" value="F:guanylate cyclase activity"/>
    <property type="evidence" value="ECO:0007669"/>
    <property type="project" value="UniProtKB-EC"/>
</dbReference>
<feature type="compositionally biased region" description="Basic and acidic residues" evidence="19">
    <location>
        <begin position="2755"/>
        <end position="2777"/>
    </location>
</feature>
<keyword evidence="6 20" id="KW-0812">Transmembrane</keyword>
<dbReference type="WBParaSite" id="TCONS_00011732.p1">
    <property type="protein sequence ID" value="TCONS_00011732.p1"/>
    <property type="gene ID" value="XLOC_006520"/>
</dbReference>
<dbReference type="GO" id="GO:0005886">
    <property type="term" value="C:plasma membrane"/>
    <property type="evidence" value="ECO:0007669"/>
    <property type="project" value="TreeGrafter"/>
</dbReference>
<dbReference type="InterPro" id="IPR021418">
    <property type="entry name" value="THO_THOC2_C"/>
</dbReference>
<dbReference type="InterPro" id="IPR018297">
    <property type="entry name" value="A/G_cyclase_CS"/>
</dbReference>
<accession>A0AAF5DFA7</accession>
<keyword evidence="16 18" id="KW-0456">Lyase</keyword>
<comment type="subcellular location">
    <subcellularLocation>
        <location evidence="4">Membrane</location>
        <topology evidence="4">Multi-pass membrane protein</topology>
    </subcellularLocation>
</comment>
<dbReference type="SUPFAM" id="SSF50978">
    <property type="entry name" value="WD40 repeat-like"/>
    <property type="match status" value="1"/>
</dbReference>
<evidence type="ECO:0000256" key="13">
    <source>
        <dbReference type="ARBA" id="ARBA00022998"/>
    </source>
</evidence>
<feature type="transmembrane region" description="Helical" evidence="20">
    <location>
        <begin position="102"/>
        <end position="121"/>
    </location>
</feature>
<evidence type="ECO:0000256" key="15">
    <source>
        <dbReference type="ARBA" id="ARBA00023180"/>
    </source>
</evidence>
<feature type="transmembrane region" description="Helical" evidence="20">
    <location>
        <begin position="80"/>
        <end position="96"/>
    </location>
</feature>
<feature type="region of interest" description="Disordered" evidence="19">
    <location>
        <begin position="2567"/>
        <end position="2587"/>
    </location>
</feature>
<dbReference type="InterPro" id="IPR036322">
    <property type="entry name" value="WD40_repeat_dom_sf"/>
</dbReference>
<dbReference type="PROSITE" id="PS00452">
    <property type="entry name" value="GUANYLATE_CYCLASE_1"/>
    <property type="match status" value="2"/>
</dbReference>
<dbReference type="GO" id="GO:0006171">
    <property type="term" value="P:cAMP biosynthetic process"/>
    <property type="evidence" value="ECO:0007669"/>
    <property type="project" value="UniProtKB-KW"/>
</dbReference>
<evidence type="ECO:0000256" key="19">
    <source>
        <dbReference type="SAM" id="MobiDB-lite"/>
    </source>
</evidence>
<evidence type="ECO:0000256" key="17">
    <source>
        <dbReference type="PROSITE-ProRule" id="PRU00221"/>
    </source>
</evidence>
<dbReference type="InterPro" id="IPR032628">
    <property type="entry name" value="AC_N"/>
</dbReference>
<keyword evidence="14 20" id="KW-0472">Membrane</keyword>
<dbReference type="CDD" id="cd07302">
    <property type="entry name" value="CHD"/>
    <property type="match status" value="2"/>
</dbReference>
<dbReference type="GO" id="GO:0046872">
    <property type="term" value="F:metal ion binding"/>
    <property type="evidence" value="ECO:0007669"/>
    <property type="project" value="UniProtKB-KW"/>
</dbReference>
<reference evidence="23" key="1">
    <citation type="submission" date="2024-02" db="UniProtKB">
        <authorList>
            <consortium name="WormBaseParasite"/>
        </authorList>
    </citation>
    <scope>IDENTIFICATION</scope>
</reference>
<evidence type="ECO:0000256" key="7">
    <source>
        <dbReference type="ARBA" id="ARBA00022723"/>
    </source>
</evidence>
<evidence type="ECO:0000256" key="18">
    <source>
        <dbReference type="RuleBase" id="RU000405"/>
    </source>
</evidence>
<evidence type="ECO:0000256" key="2">
    <source>
        <dbReference type="ARBA" id="ARBA00001593"/>
    </source>
</evidence>
<keyword evidence="13" id="KW-0115">cAMP biosynthesis</keyword>
<evidence type="ECO:0000256" key="20">
    <source>
        <dbReference type="SAM" id="Phobius"/>
    </source>
</evidence>
<feature type="transmembrane region" description="Helical" evidence="20">
    <location>
        <begin position="126"/>
        <end position="141"/>
    </location>
</feature>
<keyword evidence="11" id="KW-0460">Magnesium</keyword>
<feature type="compositionally biased region" description="Basic and acidic residues" evidence="19">
    <location>
        <begin position="2889"/>
        <end position="2915"/>
    </location>
</feature>
<feature type="compositionally biased region" description="Basic and acidic residues" evidence="19">
    <location>
        <begin position="2694"/>
        <end position="2735"/>
    </location>
</feature>
<feature type="compositionally biased region" description="Low complexity" evidence="19">
    <location>
        <begin position="2573"/>
        <end position="2582"/>
    </location>
</feature>
<dbReference type="Pfam" id="PF11262">
    <property type="entry name" value="Tho2"/>
    <property type="match status" value="1"/>
</dbReference>
<keyword evidence="15" id="KW-0325">Glycoprotein</keyword>
<feature type="compositionally biased region" description="Basic and acidic residues" evidence="19">
    <location>
        <begin position="3190"/>
        <end position="3207"/>
    </location>
</feature>
<feature type="compositionally biased region" description="Polar residues" evidence="19">
    <location>
        <begin position="2806"/>
        <end position="2815"/>
    </location>
</feature>
<evidence type="ECO:0000256" key="16">
    <source>
        <dbReference type="ARBA" id="ARBA00023239"/>
    </source>
</evidence>
<feature type="compositionally biased region" description="Basic and acidic residues" evidence="19">
    <location>
        <begin position="2793"/>
        <end position="2805"/>
    </location>
</feature>
<keyword evidence="8" id="KW-0677">Repeat</keyword>
<dbReference type="SUPFAM" id="SSF55073">
    <property type="entry name" value="Nucleotide cyclase"/>
    <property type="match status" value="2"/>
</dbReference>
<feature type="transmembrane region" description="Helical" evidence="20">
    <location>
        <begin position="703"/>
        <end position="721"/>
    </location>
</feature>
<feature type="transmembrane region" description="Helical" evidence="20">
    <location>
        <begin position="678"/>
        <end position="696"/>
    </location>
</feature>
<organism evidence="22 23">
    <name type="scientific">Strongyloides stercoralis</name>
    <name type="common">Threadworm</name>
    <dbReference type="NCBI Taxonomy" id="6248"/>
    <lineage>
        <taxon>Eukaryota</taxon>
        <taxon>Metazoa</taxon>
        <taxon>Ecdysozoa</taxon>
        <taxon>Nematoda</taxon>
        <taxon>Chromadorea</taxon>
        <taxon>Rhabditida</taxon>
        <taxon>Tylenchina</taxon>
        <taxon>Panagrolaimomorpha</taxon>
        <taxon>Strongyloidoidea</taxon>
        <taxon>Strongyloididae</taxon>
        <taxon>Strongyloides</taxon>
    </lineage>
</organism>
<feature type="compositionally biased region" description="Basic and acidic residues" evidence="19">
    <location>
        <begin position="3158"/>
        <end position="3167"/>
    </location>
</feature>
<feature type="compositionally biased region" description="Low complexity" evidence="19">
    <location>
        <begin position="2736"/>
        <end position="2747"/>
    </location>
</feature>
<dbReference type="Gene3D" id="2.130.10.10">
    <property type="entry name" value="YVTN repeat-like/Quinoprotein amine dehydrogenase"/>
    <property type="match status" value="1"/>
</dbReference>
<evidence type="ECO:0000256" key="8">
    <source>
        <dbReference type="ARBA" id="ARBA00022737"/>
    </source>
</evidence>
<evidence type="ECO:0000256" key="14">
    <source>
        <dbReference type="ARBA" id="ARBA00023136"/>
    </source>
</evidence>
<feature type="transmembrane region" description="Helical" evidence="20">
    <location>
        <begin position="550"/>
        <end position="574"/>
    </location>
</feature>
<evidence type="ECO:0000256" key="4">
    <source>
        <dbReference type="ARBA" id="ARBA00004141"/>
    </source>
</evidence>
<evidence type="ECO:0000313" key="23">
    <source>
        <dbReference type="WBParaSite" id="TCONS_00011732.p1"/>
    </source>
</evidence>